<accession>A0AAD7WI68</accession>
<gene>
    <name evidence="1" type="ORF">AAFF_G00435610</name>
</gene>
<comment type="caution">
    <text evidence="1">The sequence shown here is derived from an EMBL/GenBank/DDBJ whole genome shotgun (WGS) entry which is preliminary data.</text>
</comment>
<proteinExistence type="predicted"/>
<evidence type="ECO:0000313" key="1">
    <source>
        <dbReference type="EMBL" id="KAJ8397872.1"/>
    </source>
</evidence>
<dbReference type="EMBL" id="JAINUG010000095">
    <property type="protein sequence ID" value="KAJ8397872.1"/>
    <property type="molecule type" value="Genomic_DNA"/>
</dbReference>
<evidence type="ECO:0000313" key="2">
    <source>
        <dbReference type="Proteomes" id="UP001221898"/>
    </source>
</evidence>
<dbReference type="Proteomes" id="UP001221898">
    <property type="component" value="Unassembled WGS sequence"/>
</dbReference>
<name>A0AAD7WI68_9TELE</name>
<protein>
    <submittedName>
        <fullName evidence="1">Uncharacterized protein</fullName>
    </submittedName>
</protein>
<reference evidence="1" key="1">
    <citation type="journal article" date="2023" name="Science">
        <title>Genome structures resolve the early diversification of teleost fishes.</title>
        <authorList>
            <person name="Parey E."/>
            <person name="Louis A."/>
            <person name="Montfort J."/>
            <person name="Bouchez O."/>
            <person name="Roques C."/>
            <person name="Iampietro C."/>
            <person name="Lluch J."/>
            <person name="Castinel A."/>
            <person name="Donnadieu C."/>
            <person name="Desvignes T."/>
            <person name="Floi Bucao C."/>
            <person name="Jouanno E."/>
            <person name="Wen M."/>
            <person name="Mejri S."/>
            <person name="Dirks R."/>
            <person name="Jansen H."/>
            <person name="Henkel C."/>
            <person name="Chen W.J."/>
            <person name="Zahm M."/>
            <person name="Cabau C."/>
            <person name="Klopp C."/>
            <person name="Thompson A.W."/>
            <person name="Robinson-Rechavi M."/>
            <person name="Braasch I."/>
            <person name="Lecointre G."/>
            <person name="Bobe J."/>
            <person name="Postlethwait J.H."/>
            <person name="Berthelot C."/>
            <person name="Roest Crollius H."/>
            <person name="Guiguen Y."/>
        </authorList>
    </citation>
    <scope>NUCLEOTIDE SEQUENCE</scope>
    <source>
        <strain evidence="1">NC1722</strain>
    </source>
</reference>
<organism evidence="1 2">
    <name type="scientific">Aldrovandia affinis</name>
    <dbReference type="NCBI Taxonomy" id="143900"/>
    <lineage>
        <taxon>Eukaryota</taxon>
        <taxon>Metazoa</taxon>
        <taxon>Chordata</taxon>
        <taxon>Craniata</taxon>
        <taxon>Vertebrata</taxon>
        <taxon>Euteleostomi</taxon>
        <taxon>Actinopterygii</taxon>
        <taxon>Neopterygii</taxon>
        <taxon>Teleostei</taxon>
        <taxon>Notacanthiformes</taxon>
        <taxon>Halosauridae</taxon>
        <taxon>Aldrovandia</taxon>
    </lineage>
</organism>
<dbReference type="AlphaFoldDB" id="A0AAD7WI68"/>
<keyword evidence="2" id="KW-1185">Reference proteome</keyword>
<sequence>MAEEKLNREKMEAAWAALNEKLKKLEETEGHADLRSVRVVGRRLVLQEGQDLKHLQLIQQPLYFLILVTELPRPLPLSSNNSMESLGLSFSDLPEVATGDRSGEVAARARPHRGEGTQAGAIARPPLVGQASSYYCNRDLPLVHARPSSVKPHAVFEIAFRFKVQGCADGQDLSTQAASQSRPQK</sequence>